<dbReference type="GO" id="GO:0007165">
    <property type="term" value="P:signal transduction"/>
    <property type="evidence" value="ECO:0007669"/>
    <property type="project" value="UniProtKB-KW"/>
</dbReference>
<evidence type="ECO:0000256" key="4">
    <source>
        <dbReference type="ARBA" id="ARBA00022989"/>
    </source>
</evidence>
<dbReference type="RefSeq" id="WP_183862742.1">
    <property type="nucleotide sequence ID" value="NZ_JACHFH010000035.1"/>
</dbReference>
<dbReference type="PROSITE" id="PS50111">
    <property type="entry name" value="CHEMOTAXIS_TRANSDUC_2"/>
    <property type="match status" value="1"/>
</dbReference>
<comment type="subcellular location">
    <subcellularLocation>
        <location evidence="1">Cell membrane</location>
        <topology evidence="1">Multi-pass membrane protein</topology>
    </subcellularLocation>
</comment>
<dbReference type="InterPro" id="IPR033480">
    <property type="entry name" value="sCache_2"/>
</dbReference>
<evidence type="ECO:0000256" key="8">
    <source>
        <dbReference type="PROSITE-ProRule" id="PRU00284"/>
    </source>
</evidence>
<feature type="domain" description="HAMP" evidence="11">
    <location>
        <begin position="201"/>
        <end position="256"/>
    </location>
</feature>
<sequence>MVNNSRQQIKDYRSAFEQSVDHELKMEAEMALSLIKTVYDKQQAGVLTEQEAKAQAAALIRNLRYDNNKGYFWIDTYDGINVALLGRDIEGKSRINAVDPKGKYYIQEIIKNGRQQGGGYTDLMFAKPNETTPLPKRNYSIAFEPYKWVLGTGRWVDYIDAKVMEKEKNEQIILRNNIIRIIFYMVLLQILLVAVAIYIGKKIADPIENVTKKMNILATGNFSEPIEKEILERKDEIGSMGLALQKMNDNIKELLQKIMESAKYLTNSSEALTSNAKQSAEASNHIAEAMVNVADLCGEQFHAVENAGKYTNNLSNNMKNFISSIEESSEKIRLTNEKASKGDKEVSLALDKMQEMKHSVGESATVISGLGEQSKKIGGIIDTIANIAGQTNLLALNAAIEAARAGEQGKGFAVVAEEVRKLAEQSQQAAGEIAELIGTIQTAAQKAVDVMQQGVGHVETGVEAVDGAGKTFSNIVEMVTQIAKNSMDMENIVVNLSQETQEIAGSVTKIDSMSKSVSSEAETVAASTEEQTASMNEIADSSKILAEMAENLQKAINKFKI</sequence>
<dbReference type="Gene3D" id="6.10.340.10">
    <property type="match status" value="1"/>
</dbReference>
<keyword evidence="6 8" id="KW-0807">Transducer</keyword>
<evidence type="ECO:0000256" key="5">
    <source>
        <dbReference type="ARBA" id="ARBA00023136"/>
    </source>
</evidence>
<evidence type="ECO:0000256" key="6">
    <source>
        <dbReference type="ARBA" id="ARBA00023224"/>
    </source>
</evidence>
<dbReference type="PANTHER" id="PTHR32089">
    <property type="entry name" value="METHYL-ACCEPTING CHEMOTAXIS PROTEIN MCPB"/>
    <property type="match status" value="1"/>
</dbReference>
<reference evidence="12 13" key="1">
    <citation type="submission" date="2020-08" db="EMBL/GenBank/DDBJ databases">
        <title>Genomic Encyclopedia of Type Strains, Phase IV (KMG-IV): sequencing the most valuable type-strain genomes for metagenomic binning, comparative biology and taxonomic classification.</title>
        <authorList>
            <person name="Goeker M."/>
        </authorList>
    </citation>
    <scope>NUCLEOTIDE SEQUENCE [LARGE SCALE GENOMIC DNA]</scope>
    <source>
        <strain evidence="12 13">DSM 24661</strain>
    </source>
</reference>
<dbReference type="GO" id="GO:0006935">
    <property type="term" value="P:chemotaxis"/>
    <property type="evidence" value="ECO:0007669"/>
    <property type="project" value="InterPro"/>
</dbReference>
<dbReference type="GO" id="GO:0004888">
    <property type="term" value="F:transmembrane signaling receptor activity"/>
    <property type="evidence" value="ECO:0007669"/>
    <property type="project" value="InterPro"/>
</dbReference>
<dbReference type="PRINTS" id="PR00260">
    <property type="entry name" value="CHEMTRNSDUCR"/>
</dbReference>
<comment type="similarity">
    <text evidence="7">Belongs to the methyl-accepting chemotaxis (MCP) protein family.</text>
</comment>
<dbReference type="PROSITE" id="PS50885">
    <property type="entry name" value="HAMP"/>
    <property type="match status" value="1"/>
</dbReference>
<dbReference type="GO" id="GO:0005886">
    <property type="term" value="C:plasma membrane"/>
    <property type="evidence" value="ECO:0007669"/>
    <property type="project" value="UniProtKB-SubCell"/>
</dbReference>
<evidence type="ECO:0000256" key="9">
    <source>
        <dbReference type="SAM" id="Phobius"/>
    </source>
</evidence>
<dbReference type="PANTHER" id="PTHR32089:SF112">
    <property type="entry name" value="LYSOZYME-LIKE PROTEIN-RELATED"/>
    <property type="match status" value="1"/>
</dbReference>
<dbReference type="InterPro" id="IPR004089">
    <property type="entry name" value="MCPsignal_dom"/>
</dbReference>
<dbReference type="Pfam" id="PF00672">
    <property type="entry name" value="HAMP"/>
    <property type="match status" value="1"/>
</dbReference>
<evidence type="ECO:0000259" key="10">
    <source>
        <dbReference type="PROSITE" id="PS50111"/>
    </source>
</evidence>
<dbReference type="CDD" id="cd06225">
    <property type="entry name" value="HAMP"/>
    <property type="match status" value="1"/>
</dbReference>
<keyword evidence="4 9" id="KW-1133">Transmembrane helix</keyword>
<accession>A0A840UMW0</accession>
<dbReference type="Gene3D" id="3.30.450.20">
    <property type="entry name" value="PAS domain"/>
    <property type="match status" value="1"/>
</dbReference>
<evidence type="ECO:0000256" key="7">
    <source>
        <dbReference type="ARBA" id="ARBA00029447"/>
    </source>
</evidence>
<keyword evidence="13" id="KW-1185">Reference proteome</keyword>
<proteinExistence type="inferred from homology"/>
<organism evidence="12 13">
    <name type="scientific">Pectinatus brassicae</name>
    <dbReference type="NCBI Taxonomy" id="862415"/>
    <lineage>
        <taxon>Bacteria</taxon>
        <taxon>Bacillati</taxon>
        <taxon>Bacillota</taxon>
        <taxon>Negativicutes</taxon>
        <taxon>Selenomonadales</taxon>
        <taxon>Selenomonadaceae</taxon>
        <taxon>Pectinatus</taxon>
    </lineage>
</organism>
<dbReference type="EMBL" id="JACHFH010000035">
    <property type="protein sequence ID" value="MBB5337157.1"/>
    <property type="molecule type" value="Genomic_DNA"/>
</dbReference>
<evidence type="ECO:0000313" key="13">
    <source>
        <dbReference type="Proteomes" id="UP000559117"/>
    </source>
</evidence>
<comment type="caution">
    <text evidence="12">The sequence shown here is derived from an EMBL/GenBank/DDBJ whole genome shotgun (WGS) entry which is preliminary data.</text>
</comment>
<keyword evidence="2" id="KW-1003">Cell membrane</keyword>
<feature type="domain" description="Methyl-accepting transducer" evidence="10">
    <location>
        <begin position="275"/>
        <end position="511"/>
    </location>
</feature>
<dbReference type="SMART" id="SM01049">
    <property type="entry name" value="Cache_2"/>
    <property type="match status" value="1"/>
</dbReference>
<keyword evidence="5 9" id="KW-0472">Membrane</keyword>
<dbReference type="SMART" id="SM00304">
    <property type="entry name" value="HAMP"/>
    <property type="match status" value="1"/>
</dbReference>
<protein>
    <submittedName>
        <fullName evidence="12">Methyl-accepting chemotaxis protein</fullName>
    </submittedName>
</protein>
<evidence type="ECO:0000313" key="12">
    <source>
        <dbReference type="EMBL" id="MBB5337157.1"/>
    </source>
</evidence>
<dbReference type="SMART" id="SM00283">
    <property type="entry name" value="MA"/>
    <property type="match status" value="1"/>
</dbReference>
<dbReference type="InterPro" id="IPR003660">
    <property type="entry name" value="HAMP_dom"/>
</dbReference>
<dbReference type="InterPro" id="IPR004090">
    <property type="entry name" value="Chemotax_Me-accpt_rcpt"/>
</dbReference>
<keyword evidence="3 9" id="KW-0812">Transmembrane</keyword>
<evidence type="ECO:0000256" key="3">
    <source>
        <dbReference type="ARBA" id="ARBA00022692"/>
    </source>
</evidence>
<dbReference type="Pfam" id="PF00015">
    <property type="entry name" value="MCPsignal"/>
    <property type="match status" value="1"/>
</dbReference>
<feature type="transmembrane region" description="Helical" evidence="9">
    <location>
        <begin position="181"/>
        <end position="200"/>
    </location>
</feature>
<dbReference type="Pfam" id="PF17200">
    <property type="entry name" value="sCache_2"/>
    <property type="match status" value="1"/>
</dbReference>
<evidence type="ECO:0000256" key="1">
    <source>
        <dbReference type="ARBA" id="ARBA00004651"/>
    </source>
</evidence>
<evidence type="ECO:0000259" key="11">
    <source>
        <dbReference type="PROSITE" id="PS50885"/>
    </source>
</evidence>
<gene>
    <name evidence="12" type="ORF">HNR32_002314</name>
</gene>
<dbReference type="Gene3D" id="1.10.287.950">
    <property type="entry name" value="Methyl-accepting chemotaxis protein"/>
    <property type="match status" value="1"/>
</dbReference>
<dbReference type="CDD" id="cd11386">
    <property type="entry name" value="MCP_signal"/>
    <property type="match status" value="1"/>
</dbReference>
<evidence type="ECO:0000256" key="2">
    <source>
        <dbReference type="ARBA" id="ARBA00022475"/>
    </source>
</evidence>
<name>A0A840UMW0_9FIRM</name>
<dbReference type="Proteomes" id="UP000559117">
    <property type="component" value="Unassembled WGS sequence"/>
</dbReference>
<dbReference type="SUPFAM" id="SSF58104">
    <property type="entry name" value="Methyl-accepting chemotaxis protein (MCP) signaling domain"/>
    <property type="match status" value="1"/>
</dbReference>
<dbReference type="AlphaFoldDB" id="A0A840UMW0"/>